<comment type="caution">
    <text evidence="9">The sequence shown here is derived from an EMBL/GenBank/DDBJ whole genome shotgun (WGS) entry which is preliminary data.</text>
</comment>
<dbReference type="GO" id="GO:0002181">
    <property type="term" value="P:cytoplasmic translation"/>
    <property type="evidence" value="ECO:0007669"/>
    <property type="project" value="TreeGrafter"/>
</dbReference>
<dbReference type="InterPro" id="IPR000702">
    <property type="entry name" value="Ribosomal_uL6-like"/>
</dbReference>
<dbReference type="FunFam" id="3.90.930.12:FF:000008">
    <property type="entry name" value="50S ribosomal protein L6"/>
    <property type="match status" value="1"/>
</dbReference>
<evidence type="ECO:0000256" key="4">
    <source>
        <dbReference type="ARBA" id="ARBA00022980"/>
    </source>
</evidence>
<evidence type="ECO:0000313" key="9">
    <source>
        <dbReference type="EMBL" id="KAA0152077.1"/>
    </source>
</evidence>
<dbReference type="SUPFAM" id="SSF56053">
    <property type="entry name" value="Ribosomal protein L6"/>
    <property type="match status" value="2"/>
</dbReference>
<dbReference type="PROSITE" id="PS00700">
    <property type="entry name" value="RIBOSOMAL_L6_2"/>
    <property type="match status" value="1"/>
</dbReference>
<dbReference type="PANTHER" id="PTHR11655">
    <property type="entry name" value="60S/50S RIBOSOMAL PROTEIN L6/L9"/>
    <property type="match status" value="1"/>
</dbReference>
<keyword evidence="7" id="KW-0732">Signal</keyword>
<feature type="region of interest" description="Disordered" evidence="6">
    <location>
        <begin position="27"/>
        <end position="52"/>
    </location>
</feature>
<reference evidence="9 10" key="1">
    <citation type="submission" date="2019-07" db="EMBL/GenBank/DDBJ databases">
        <title>Genomes of Cafeteria roenbergensis.</title>
        <authorList>
            <person name="Fischer M.G."/>
            <person name="Hackl T."/>
            <person name="Roman M."/>
        </authorList>
    </citation>
    <scope>NUCLEOTIDE SEQUENCE [LARGE SCALE GENOMIC DNA]</scope>
    <source>
        <strain evidence="9 10">BVI</strain>
    </source>
</reference>
<evidence type="ECO:0000313" key="10">
    <source>
        <dbReference type="Proteomes" id="UP000323011"/>
    </source>
</evidence>
<accession>A0A5A8CHF7</accession>
<organism evidence="9 10">
    <name type="scientific">Cafeteria roenbergensis</name>
    <name type="common">Marine flagellate</name>
    <dbReference type="NCBI Taxonomy" id="33653"/>
    <lineage>
        <taxon>Eukaryota</taxon>
        <taxon>Sar</taxon>
        <taxon>Stramenopiles</taxon>
        <taxon>Bigyra</taxon>
        <taxon>Opalozoa</taxon>
        <taxon>Bicosoecida</taxon>
        <taxon>Cafeteriaceae</taxon>
        <taxon>Cafeteria</taxon>
    </lineage>
</organism>
<dbReference type="FunFam" id="3.90.930.12:FF:000004">
    <property type="entry name" value="60S ribosomal protein L9"/>
    <property type="match status" value="1"/>
</dbReference>
<dbReference type="InterPro" id="IPR036789">
    <property type="entry name" value="Ribosomal_uL6-like_a/b-dom_sf"/>
</dbReference>
<dbReference type="InterPro" id="IPR020040">
    <property type="entry name" value="Ribosomal_uL6_a/b-dom"/>
</dbReference>
<dbReference type="EMBL" id="VLTN01000023">
    <property type="protein sequence ID" value="KAA0152077.1"/>
    <property type="molecule type" value="Genomic_DNA"/>
</dbReference>
<dbReference type="GO" id="GO:0022625">
    <property type="term" value="C:cytosolic large ribosomal subunit"/>
    <property type="evidence" value="ECO:0007669"/>
    <property type="project" value="TreeGrafter"/>
</dbReference>
<feature type="signal peptide" evidence="7">
    <location>
        <begin position="1"/>
        <end position="20"/>
    </location>
</feature>
<evidence type="ECO:0000256" key="6">
    <source>
        <dbReference type="SAM" id="MobiDB-lite"/>
    </source>
</evidence>
<keyword evidence="10" id="KW-1185">Reference proteome</keyword>
<protein>
    <recommendedName>
        <fullName evidence="8">Large ribosomal subunit protein uL6 alpha-beta domain-containing protein</fullName>
    </recommendedName>
</protein>
<dbReference type="AlphaFoldDB" id="A0A5A8CHF7"/>
<keyword evidence="4" id="KW-0689">Ribosomal protein</keyword>
<dbReference type="InterPro" id="IPR002359">
    <property type="entry name" value="Ribosomal_uL6_CS2"/>
</dbReference>
<feature type="chain" id="PRO_5023049550" description="Large ribosomal subunit protein uL6 alpha-beta domain-containing protein" evidence="7">
    <location>
        <begin position="21"/>
        <end position="505"/>
    </location>
</feature>
<sequence length="505" mass="54385">MRAILAALSICALGCGAAAASRTLRASGQASHPGAGGESLDPGAPTMSGLIDHPATEMSTERYPASLAKHSDVWLPVDAGSAWAEVQTELSRFEPHEQAALRCHNTALLAPVAPIHGDADARFSASDYSLTSKPANCCDKFVQYDGQRMPLLPFLGAAFRSARETPTGGSRNMEVSSLLPRAFGGACHGFEATSMGMGRSELVLNHASSPTSDADHLVEALGTLLDSCIGAPDGEPRFTQRLGAPDAALLQEWSGQDVGEGGLPEGEEESIHNPNEDSVTDLERIDRLSSCWRFPSALTRRWGSSRSRVSMKTLSAQRRVAIPAKVSVEVKGRTVKVTGPRGSLERSFDHIRCVIEVTGKRGVMVSMFSADRRQLACLRTVATHIDNMVTGVTRGFLFKLRMAYSHFPINVDIEAGKGGEPQRVEIRNFLGQKRLRVVVMETGVTAIRSEDVKDQIEVTGNDIELVSKCAARIHQACLVRAKDIRKFLDGIYVCEKGPIGKLVAI</sequence>
<dbReference type="GO" id="GO:0003735">
    <property type="term" value="F:structural constituent of ribosome"/>
    <property type="evidence" value="ECO:0007669"/>
    <property type="project" value="InterPro"/>
</dbReference>
<dbReference type="Pfam" id="PF00347">
    <property type="entry name" value="Ribosomal_L6"/>
    <property type="match status" value="2"/>
</dbReference>
<feature type="domain" description="Large ribosomal subunit protein uL6 alpha-beta" evidence="8">
    <location>
        <begin position="322"/>
        <end position="395"/>
    </location>
</feature>
<feature type="domain" description="Large ribosomal subunit protein uL6 alpha-beta" evidence="8">
    <location>
        <begin position="407"/>
        <end position="490"/>
    </location>
</feature>
<evidence type="ECO:0000256" key="1">
    <source>
        <dbReference type="ARBA" id="ARBA00009356"/>
    </source>
</evidence>
<comment type="similarity">
    <text evidence="1">Belongs to the universal ribosomal protein uL6 family.</text>
</comment>
<dbReference type="GO" id="GO:0019843">
    <property type="term" value="F:rRNA binding"/>
    <property type="evidence" value="ECO:0007669"/>
    <property type="project" value="UniProtKB-KW"/>
</dbReference>
<gene>
    <name evidence="9" type="ORF">FNF29_04191</name>
</gene>
<dbReference type="PANTHER" id="PTHR11655:SF16">
    <property type="entry name" value="60S RIBOSOMAL PROTEIN L9"/>
    <property type="match status" value="1"/>
</dbReference>
<name>A0A5A8CHF7_CAFRO</name>
<proteinExistence type="inferred from homology"/>
<evidence type="ECO:0000256" key="5">
    <source>
        <dbReference type="ARBA" id="ARBA00023274"/>
    </source>
</evidence>
<evidence type="ECO:0000256" key="3">
    <source>
        <dbReference type="ARBA" id="ARBA00022884"/>
    </source>
</evidence>
<dbReference type="Gene3D" id="3.90.930.12">
    <property type="entry name" value="Ribosomal protein L6, alpha-beta domain"/>
    <property type="match status" value="2"/>
</dbReference>
<evidence type="ECO:0000256" key="7">
    <source>
        <dbReference type="SAM" id="SignalP"/>
    </source>
</evidence>
<keyword evidence="5" id="KW-0687">Ribonucleoprotein</keyword>
<feature type="region of interest" description="Disordered" evidence="6">
    <location>
        <begin position="256"/>
        <end position="277"/>
    </location>
</feature>
<evidence type="ECO:0000256" key="2">
    <source>
        <dbReference type="ARBA" id="ARBA00022730"/>
    </source>
</evidence>
<keyword evidence="3" id="KW-0694">RNA-binding</keyword>
<dbReference type="Proteomes" id="UP000323011">
    <property type="component" value="Unassembled WGS sequence"/>
</dbReference>
<evidence type="ECO:0000259" key="8">
    <source>
        <dbReference type="Pfam" id="PF00347"/>
    </source>
</evidence>
<keyword evidence="2" id="KW-0699">rRNA-binding</keyword>